<dbReference type="Proteomes" id="UP000051660">
    <property type="component" value="Unassembled WGS sequence"/>
</dbReference>
<evidence type="ECO:0000313" key="1">
    <source>
        <dbReference type="EMBL" id="KRR25652.1"/>
    </source>
</evidence>
<accession>A0A0R3N001</accession>
<organism evidence="1 2">
    <name type="scientific">Bradyrhizobium lablabi</name>
    <dbReference type="NCBI Taxonomy" id="722472"/>
    <lineage>
        <taxon>Bacteria</taxon>
        <taxon>Pseudomonadati</taxon>
        <taxon>Pseudomonadota</taxon>
        <taxon>Alphaproteobacteria</taxon>
        <taxon>Hyphomicrobiales</taxon>
        <taxon>Nitrobacteraceae</taxon>
        <taxon>Bradyrhizobium</taxon>
    </lineage>
</organism>
<reference evidence="1 2" key="1">
    <citation type="submission" date="2014-03" db="EMBL/GenBank/DDBJ databases">
        <title>Bradyrhizobium valentinum sp. nov., isolated from effective nodules of Lupinus mariae-josephae, a lupine endemic of basic-lime soils in Eastern Spain.</title>
        <authorList>
            <person name="Duran D."/>
            <person name="Rey L."/>
            <person name="Navarro A."/>
            <person name="Busquets A."/>
            <person name="Imperial J."/>
            <person name="Ruiz-Argueso T."/>
        </authorList>
    </citation>
    <scope>NUCLEOTIDE SEQUENCE [LARGE SCALE GENOMIC DNA]</scope>
    <source>
        <strain evidence="1 2">CCBAU 23086</strain>
    </source>
</reference>
<comment type="caution">
    <text evidence="1">The sequence shown here is derived from an EMBL/GenBank/DDBJ whole genome shotgun (WGS) entry which is preliminary data.</text>
</comment>
<protein>
    <submittedName>
        <fullName evidence="1">Uncharacterized protein</fullName>
    </submittedName>
</protein>
<proteinExistence type="predicted"/>
<dbReference type="OrthoDB" id="8251894at2"/>
<evidence type="ECO:0000313" key="2">
    <source>
        <dbReference type="Proteomes" id="UP000051660"/>
    </source>
</evidence>
<sequence>MVKILLGLVAAVVIAVGGFFGFEFYTQQRVAGEVDAAFEQLRAGGGKASHGKVSFDLKSRTITVADIKAESATQPPVSMKIASVVASGVGQPDTGRFSADSIDAVDIEFGMTGPAGGNLIYKMPRLVMKDYSGPANLKQPQASASTIDAYRSVLEQFATVSATSVEAPSLTGTINFGPAMSGEFAYSGTALRDIKAGKIAAIQIERVNFTVNTQQTGKNDKMTGEMLKLATSDFDIAALASILDPQKVNDDRYIRAYGKTTAGPYSVTSALGLRMRIDAMTIDEVGVRPSRVQLPAMLAMLQASGTAQPSPAQARELLEKAAAIYEGMRIGTAEMRGLSAETPQGPFKLAAIRFNLENGKVGEFAFEGLDANTPKGPVKLGRFALKSLDIANFMRISAQFAGPGQPPSPELIAGLFPLIEGVEIKGVTAPFKNTGKFVNLDGFDVNWGQFVGPIPSKARLTAKITGPVDATDPAMKPLIAAGLDKLSVDGDIGAEWTEAARSFVVEVPKLELGGLLNASARIMLANVPRQTFSANAAQAIGAAAQIEAGGIELTVRDLGSVDVGVVQYARAQNVGRDAARQAIVESIRASSQDVAAANPDAANAVQALARFVESPGQTLVIKLTPVGKVPAMQLFQMLKTDPLLALAKFKIEASTGL</sequence>
<name>A0A0R3N001_9BRAD</name>
<dbReference type="RefSeq" id="WP_057857834.1">
    <property type="nucleotide sequence ID" value="NZ_LLYB01000055.1"/>
</dbReference>
<dbReference type="EMBL" id="LLYB01000055">
    <property type="protein sequence ID" value="KRR25652.1"/>
    <property type="molecule type" value="Genomic_DNA"/>
</dbReference>
<dbReference type="AlphaFoldDB" id="A0A0R3N001"/>
<gene>
    <name evidence="1" type="ORF">CQ14_18550</name>
</gene>